<feature type="transmembrane region" description="Helical" evidence="1">
    <location>
        <begin position="68"/>
        <end position="94"/>
    </location>
</feature>
<keyword evidence="1" id="KW-0472">Membrane</keyword>
<organism evidence="2 3">
    <name type="scientific">Acrobeloides nanus</name>
    <dbReference type="NCBI Taxonomy" id="290746"/>
    <lineage>
        <taxon>Eukaryota</taxon>
        <taxon>Metazoa</taxon>
        <taxon>Ecdysozoa</taxon>
        <taxon>Nematoda</taxon>
        <taxon>Chromadorea</taxon>
        <taxon>Rhabditida</taxon>
        <taxon>Tylenchina</taxon>
        <taxon>Cephalobomorpha</taxon>
        <taxon>Cephaloboidea</taxon>
        <taxon>Cephalobidae</taxon>
        <taxon>Acrobeloides</taxon>
    </lineage>
</organism>
<evidence type="ECO:0000313" key="2">
    <source>
        <dbReference type="Proteomes" id="UP000887540"/>
    </source>
</evidence>
<dbReference type="WBParaSite" id="ACRNAN_scaffold4591.g30364.t1">
    <property type="protein sequence ID" value="ACRNAN_scaffold4591.g30364.t1"/>
    <property type="gene ID" value="ACRNAN_scaffold4591.g30364"/>
</dbReference>
<keyword evidence="1" id="KW-0812">Transmembrane</keyword>
<evidence type="ECO:0000313" key="3">
    <source>
        <dbReference type="WBParaSite" id="ACRNAN_scaffold4591.g30364.t1"/>
    </source>
</evidence>
<protein>
    <submittedName>
        <fullName evidence="3">Uncharacterized protein</fullName>
    </submittedName>
</protein>
<proteinExistence type="predicted"/>
<dbReference type="AlphaFoldDB" id="A0A914DZ58"/>
<sequence>MLSLMSDGICKPIHYEHEIEEEEDTTDANKSFEYKHSELEREFWGKILDFEKGPDENKTIQAEKQESFLLDVIAVFAIASLCLITLWVVVLYAYGYQSSSLVAL</sequence>
<keyword evidence="1" id="KW-1133">Transmembrane helix</keyword>
<name>A0A914DZ58_9BILA</name>
<keyword evidence="2" id="KW-1185">Reference proteome</keyword>
<reference evidence="3" key="1">
    <citation type="submission" date="2022-11" db="UniProtKB">
        <authorList>
            <consortium name="WormBaseParasite"/>
        </authorList>
    </citation>
    <scope>IDENTIFICATION</scope>
</reference>
<accession>A0A914DZ58</accession>
<evidence type="ECO:0000256" key="1">
    <source>
        <dbReference type="SAM" id="Phobius"/>
    </source>
</evidence>
<dbReference type="Proteomes" id="UP000887540">
    <property type="component" value="Unplaced"/>
</dbReference>